<dbReference type="GO" id="GO:0005886">
    <property type="term" value="C:plasma membrane"/>
    <property type="evidence" value="ECO:0007669"/>
    <property type="project" value="UniProtKB-SubCell"/>
</dbReference>
<comment type="similarity">
    <text evidence="2 10">Belongs to the binding-protein-dependent transport system permease family. CysTW subfamily.</text>
</comment>
<feature type="domain" description="ABC transmembrane type-1" evidence="11">
    <location>
        <begin position="70"/>
        <end position="281"/>
    </location>
</feature>
<keyword evidence="4 10" id="KW-1003">Cell membrane</keyword>
<feature type="transmembrane region" description="Helical" evidence="9">
    <location>
        <begin position="21"/>
        <end position="46"/>
    </location>
</feature>
<evidence type="ECO:0000256" key="1">
    <source>
        <dbReference type="ARBA" id="ARBA00004651"/>
    </source>
</evidence>
<evidence type="ECO:0000313" key="12">
    <source>
        <dbReference type="EMBL" id="AFM14703.1"/>
    </source>
</evidence>
<keyword evidence="3 9" id="KW-0813">Transport</keyword>
<keyword evidence="7 9" id="KW-1133">Transmembrane helix</keyword>
<evidence type="ECO:0000256" key="4">
    <source>
        <dbReference type="ARBA" id="ARBA00022475"/>
    </source>
</evidence>
<protein>
    <recommendedName>
        <fullName evidence="10">Phosphate transport system permease protein</fullName>
    </recommendedName>
</protein>
<dbReference type="InterPro" id="IPR051124">
    <property type="entry name" value="Phosphate_Transport_Permease"/>
</dbReference>
<dbReference type="PANTHER" id="PTHR30425:SF1">
    <property type="entry name" value="PHOSPHATE TRANSPORT SYSTEM PERMEASE PROTEIN PSTC"/>
    <property type="match status" value="1"/>
</dbReference>
<evidence type="ECO:0000256" key="3">
    <source>
        <dbReference type="ARBA" id="ARBA00022448"/>
    </source>
</evidence>
<sequence>MESRNRIAEFLVEKGLIRLSGYAAVVVLLLILSFMLREGLPFLGIYSASDFLFKTDWYPLSSRYGMLPLLTGSLMVTLIALVLAMPLAIGTAIFMSEVAPPAIRNTFKILLEILASIPSVVFGFLGIIILGPWVQKAFGVPTGLNAFSAGILLAFMALPTIASVADEAMQAVPRSLREASLALGASRIETIFKITFPAASSGVIAGVMLGVGRAIGETMTVMMVAGGSAQIALNPLAPVRTMTGTIAAEMGEVVMGDDHYRALFMIGLLLFAITLGINTISGVIIERIRRRQGS</sequence>
<evidence type="ECO:0000256" key="5">
    <source>
        <dbReference type="ARBA" id="ARBA00022592"/>
    </source>
</evidence>
<dbReference type="SUPFAM" id="SSF161098">
    <property type="entry name" value="MetI-like"/>
    <property type="match status" value="1"/>
</dbReference>
<feature type="transmembrane region" description="Helical" evidence="9">
    <location>
        <begin position="109"/>
        <end position="134"/>
    </location>
</feature>
<dbReference type="CDD" id="cd06261">
    <property type="entry name" value="TM_PBP2"/>
    <property type="match status" value="1"/>
</dbReference>
<dbReference type="Proteomes" id="UP000006048">
    <property type="component" value="Chromosome"/>
</dbReference>
<dbReference type="STRING" id="869212.Turpa_4069"/>
<dbReference type="GO" id="GO:0006817">
    <property type="term" value="P:phosphate ion transport"/>
    <property type="evidence" value="ECO:0007669"/>
    <property type="project" value="UniProtKB-KW"/>
</dbReference>
<keyword evidence="8 9" id="KW-0472">Membrane</keyword>
<evidence type="ECO:0000256" key="2">
    <source>
        <dbReference type="ARBA" id="ARBA00007069"/>
    </source>
</evidence>
<dbReference type="PATRIC" id="fig|869212.3.peg.4105"/>
<proteinExistence type="inferred from homology"/>
<evidence type="ECO:0000256" key="7">
    <source>
        <dbReference type="ARBA" id="ARBA00022989"/>
    </source>
</evidence>
<name>I4BBP6_TURPD</name>
<feature type="transmembrane region" description="Helical" evidence="9">
    <location>
        <begin position="66"/>
        <end position="89"/>
    </location>
</feature>
<evidence type="ECO:0000256" key="6">
    <source>
        <dbReference type="ARBA" id="ARBA00022692"/>
    </source>
</evidence>
<dbReference type="GO" id="GO:0005315">
    <property type="term" value="F:phosphate transmembrane transporter activity"/>
    <property type="evidence" value="ECO:0007669"/>
    <property type="project" value="InterPro"/>
</dbReference>
<organism evidence="12 13">
    <name type="scientific">Turneriella parva (strain ATCC BAA-1111 / DSM 21527 / NCTC 11395 / H)</name>
    <name type="common">Leptospira parva</name>
    <dbReference type="NCBI Taxonomy" id="869212"/>
    <lineage>
        <taxon>Bacteria</taxon>
        <taxon>Pseudomonadati</taxon>
        <taxon>Spirochaetota</taxon>
        <taxon>Spirochaetia</taxon>
        <taxon>Leptospirales</taxon>
        <taxon>Leptospiraceae</taxon>
        <taxon>Turneriella</taxon>
    </lineage>
</organism>
<feature type="transmembrane region" description="Helical" evidence="9">
    <location>
        <begin position="146"/>
        <end position="165"/>
    </location>
</feature>
<dbReference type="HOGENOM" id="CLU_033621_1_0_12"/>
<dbReference type="PROSITE" id="PS50928">
    <property type="entry name" value="ABC_TM1"/>
    <property type="match status" value="1"/>
</dbReference>
<comment type="function">
    <text evidence="10">Part of the binding-protein-dependent transport system for phosphate; probably responsible for the translocation of the substrate across the membrane.</text>
</comment>
<comment type="subcellular location">
    <subcellularLocation>
        <location evidence="1 9">Cell membrane</location>
        <topology evidence="1 9">Multi-pass membrane protein</topology>
    </subcellularLocation>
</comment>
<keyword evidence="6 9" id="KW-0812">Transmembrane</keyword>
<dbReference type="Gene3D" id="1.10.3720.10">
    <property type="entry name" value="MetI-like"/>
    <property type="match status" value="1"/>
</dbReference>
<evidence type="ECO:0000256" key="10">
    <source>
        <dbReference type="RuleBase" id="RU363054"/>
    </source>
</evidence>
<dbReference type="RefSeq" id="WP_014805179.1">
    <property type="nucleotide sequence ID" value="NC_018020.1"/>
</dbReference>
<feature type="transmembrane region" description="Helical" evidence="9">
    <location>
        <begin position="194"/>
        <end position="215"/>
    </location>
</feature>
<feature type="transmembrane region" description="Helical" evidence="9">
    <location>
        <begin position="262"/>
        <end position="285"/>
    </location>
</feature>
<dbReference type="NCBIfam" id="TIGR02138">
    <property type="entry name" value="phosphate_pstC"/>
    <property type="match status" value="1"/>
</dbReference>
<dbReference type="InterPro" id="IPR000515">
    <property type="entry name" value="MetI-like"/>
</dbReference>
<reference evidence="12 13" key="1">
    <citation type="submission" date="2012-06" db="EMBL/GenBank/DDBJ databases">
        <title>The complete chromosome of genome of Turneriella parva DSM 21527.</title>
        <authorList>
            <consortium name="US DOE Joint Genome Institute (JGI-PGF)"/>
            <person name="Lucas S."/>
            <person name="Han J."/>
            <person name="Lapidus A."/>
            <person name="Bruce D."/>
            <person name="Goodwin L."/>
            <person name="Pitluck S."/>
            <person name="Peters L."/>
            <person name="Kyrpides N."/>
            <person name="Mavromatis K."/>
            <person name="Ivanova N."/>
            <person name="Mikhailova N."/>
            <person name="Chertkov O."/>
            <person name="Detter J.C."/>
            <person name="Tapia R."/>
            <person name="Han C."/>
            <person name="Land M."/>
            <person name="Hauser L."/>
            <person name="Markowitz V."/>
            <person name="Cheng J.-F."/>
            <person name="Hugenholtz P."/>
            <person name="Woyke T."/>
            <person name="Wu D."/>
            <person name="Gronow S."/>
            <person name="Wellnitz S."/>
            <person name="Brambilla E."/>
            <person name="Klenk H.-P."/>
            <person name="Eisen J.A."/>
        </authorList>
    </citation>
    <scope>NUCLEOTIDE SEQUENCE [LARGE SCALE GENOMIC DNA]</scope>
    <source>
        <strain evidence="13">ATCC BAA-1111 / DSM 21527 / NCTC 11395 / H</strain>
    </source>
</reference>
<keyword evidence="5 10" id="KW-0592">Phosphate transport</keyword>
<dbReference type="EMBL" id="CP002959">
    <property type="protein sequence ID" value="AFM14703.1"/>
    <property type="molecule type" value="Genomic_DNA"/>
</dbReference>
<dbReference type="InterPro" id="IPR035906">
    <property type="entry name" value="MetI-like_sf"/>
</dbReference>
<evidence type="ECO:0000259" key="11">
    <source>
        <dbReference type="PROSITE" id="PS50928"/>
    </source>
</evidence>
<dbReference type="KEGG" id="tpx:Turpa_4069"/>
<evidence type="ECO:0000256" key="8">
    <source>
        <dbReference type="ARBA" id="ARBA00023136"/>
    </source>
</evidence>
<keyword evidence="13" id="KW-1185">Reference proteome</keyword>
<dbReference type="Pfam" id="PF00528">
    <property type="entry name" value="BPD_transp_1"/>
    <property type="match status" value="1"/>
</dbReference>
<dbReference type="InterPro" id="IPR011864">
    <property type="entry name" value="Phosphate_PstC"/>
</dbReference>
<accession>I4BBP6</accession>
<evidence type="ECO:0000256" key="9">
    <source>
        <dbReference type="RuleBase" id="RU363032"/>
    </source>
</evidence>
<gene>
    <name evidence="12" type="ordered locus">Turpa_4069</name>
</gene>
<dbReference type="OrthoDB" id="9785113at2"/>
<dbReference type="PANTHER" id="PTHR30425">
    <property type="entry name" value="PHOSPHATE TRANSPORT SYSTEM PERMEASE PROTEIN PST"/>
    <property type="match status" value="1"/>
</dbReference>
<dbReference type="AlphaFoldDB" id="I4BBP6"/>
<evidence type="ECO:0000313" key="13">
    <source>
        <dbReference type="Proteomes" id="UP000006048"/>
    </source>
</evidence>